<gene>
    <name evidence="1" type="ORF">GCM10008927_28510</name>
</gene>
<dbReference type="EMBL" id="BMZF01000011">
    <property type="protein sequence ID" value="GHA61363.1"/>
    <property type="molecule type" value="Genomic_DNA"/>
</dbReference>
<proteinExistence type="predicted"/>
<comment type="caution">
    <text evidence="1">The sequence shown here is derived from an EMBL/GenBank/DDBJ whole genome shotgun (WGS) entry which is preliminary data.</text>
</comment>
<keyword evidence="2" id="KW-1185">Reference proteome</keyword>
<reference evidence="2" key="1">
    <citation type="journal article" date="2019" name="Int. J. Syst. Evol. Microbiol.">
        <title>The Global Catalogue of Microorganisms (GCM) 10K type strain sequencing project: providing services to taxonomists for standard genome sequencing and annotation.</title>
        <authorList>
            <consortium name="The Broad Institute Genomics Platform"/>
            <consortium name="The Broad Institute Genome Sequencing Center for Infectious Disease"/>
            <person name="Wu L."/>
            <person name="Ma J."/>
        </authorList>
    </citation>
    <scope>NUCLEOTIDE SEQUENCE [LARGE SCALE GENOMIC DNA]</scope>
    <source>
        <strain evidence="2">KCTC 32465</strain>
    </source>
</reference>
<sequence length="62" mass="7228">MRIIKDTIPESIIKRYHKSEEKAFGSLENFVHHIISSDFDSFEPPEQPKVQFNPRIVQSTGK</sequence>
<name>A0ABQ3D7T9_9RHOB</name>
<evidence type="ECO:0000313" key="2">
    <source>
        <dbReference type="Proteomes" id="UP000634455"/>
    </source>
</evidence>
<evidence type="ECO:0008006" key="3">
    <source>
        <dbReference type="Google" id="ProtNLM"/>
    </source>
</evidence>
<dbReference type="Proteomes" id="UP000634455">
    <property type="component" value="Unassembled WGS sequence"/>
</dbReference>
<organism evidence="1 2">
    <name type="scientific">Paramylibacter ulvae</name>
    <dbReference type="NCBI Taxonomy" id="1651968"/>
    <lineage>
        <taxon>Bacteria</taxon>
        <taxon>Pseudomonadati</taxon>
        <taxon>Pseudomonadota</taxon>
        <taxon>Alphaproteobacteria</taxon>
        <taxon>Rhodobacterales</taxon>
        <taxon>Paracoccaceae</taxon>
        <taxon>Paramylibacter</taxon>
    </lineage>
</organism>
<dbReference type="RefSeq" id="WP_189641416.1">
    <property type="nucleotide sequence ID" value="NZ_BMZF01000011.1"/>
</dbReference>
<evidence type="ECO:0000313" key="1">
    <source>
        <dbReference type="EMBL" id="GHA61363.1"/>
    </source>
</evidence>
<protein>
    <recommendedName>
        <fullName evidence="3">Transposase</fullName>
    </recommendedName>
</protein>
<accession>A0ABQ3D7T9</accession>